<dbReference type="Proteomes" id="UP001156102">
    <property type="component" value="Unassembled WGS sequence"/>
</dbReference>
<evidence type="ECO:0000256" key="14">
    <source>
        <dbReference type="ARBA" id="ARBA00023012"/>
    </source>
</evidence>
<evidence type="ECO:0000256" key="2">
    <source>
        <dbReference type="ARBA" id="ARBA00004651"/>
    </source>
</evidence>
<dbReference type="PROSITE" id="PS50109">
    <property type="entry name" value="HIS_KIN"/>
    <property type="match status" value="1"/>
</dbReference>
<comment type="similarity">
    <text evidence="3">In the N-terminal section; belongs to the phytochrome family.</text>
</comment>
<evidence type="ECO:0000259" key="21">
    <source>
        <dbReference type="PROSITE" id="PS50109"/>
    </source>
</evidence>
<dbReference type="Pfam" id="PF01627">
    <property type="entry name" value="Hpt"/>
    <property type="match status" value="1"/>
</dbReference>
<evidence type="ECO:0000256" key="15">
    <source>
        <dbReference type="ARBA" id="ARBA00023136"/>
    </source>
</evidence>
<dbReference type="PANTHER" id="PTHR45339">
    <property type="entry name" value="HYBRID SIGNAL TRANSDUCTION HISTIDINE KINASE J"/>
    <property type="match status" value="1"/>
</dbReference>
<dbReference type="Pfam" id="PF02518">
    <property type="entry name" value="HATPase_c"/>
    <property type="match status" value="1"/>
</dbReference>
<feature type="domain" description="Response regulatory" evidence="22">
    <location>
        <begin position="560"/>
        <end position="676"/>
    </location>
</feature>
<dbReference type="InterPro" id="IPR036097">
    <property type="entry name" value="HisK_dim/P_sf"/>
</dbReference>
<evidence type="ECO:0000256" key="12">
    <source>
        <dbReference type="ARBA" id="ARBA00022840"/>
    </source>
</evidence>
<comment type="subcellular location">
    <subcellularLocation>
        <location evidence="2">Cell membrane</location>
        <topology evidence="2">Multi-pass membrane protein</topology>
    </subcellularLocation>
</comment>
<evidence type="ECO:0000256" key="17">
    <source>
        <dbReference type="ARBA" id="ARBA00074306"/>
    </source>
</evidence>
<comment type="caution">
    <text evidence="24">The sequence shown here is derived from an EMBL/GenBank/DDBJ whole genome shotgun (WGS) entry which is preliminary data.</text>
</comment>
<keyword evidence="14" id="KW-0902">Two-component regulatory system</keyword>
<dbReference type="Pfam" id="PF07701">
    <property type="entry name" value="HNOBA"/>
    <property type="match status" value="2"/>
</dbReference>
<feature type="modified residue" description="4-aspartylphosphate" evidence="19">
    <location>
        <position position="609"/>
    </location>
</feature>
<evidence type="ECO:0000256" key="16">
    <source>
        <dbReference type="ARBA" id="ARBA00023293"/>
    </source>
</evidence>
<evidence type="ECO:0000256" key="11">
    <source>
        <dbReference type="ARBA" id="ARBA00022777"/>
    </source>
</evidence>
<keyword evidence="8" id="KW-0808">Transferase</keyword>
<reference evidence="24" key="1">
    <citation type="submission" date="2022-07" db="EMBL/GenBank/DDBJ databases">
        <authorList>
            <person name="Li W.-J."/>
            <person name="Deng Q.-Q."/>
        </authorList>
    </citation>
    <scope>NUCLEOTIDE SEQUENCE</scope>
    <source>
        <strain evidence="24">SYSU M60031</strain>
    </source>
</reference>
<comment type="catalytic activity">
    <reaction evidence="1">
        <text>ATP + protein L-histidine = ADP + protein N-phospho-L-histidine.</text>
        <dbReference type="EC" id="2.7.13.3"/>
    </reaction>
</comment>
<feature type="coiled-coil region" evidence="20">
    <location>
        <begin position="131"/>
        <end position="161"/>
    </location>
</feature>
<evidence type="ECO:0000256" key="9">
    <source>
        <dbReference type="ARBA" id="ARBA00022692"/>
    </source>
</evidence>
<dbReference type="SMART" id="SM00387">
    <property type="entry name" value="HATPase_c"/>
    <property type="match status" value="1"/>
</dbReference>
<dbReference type="GO" id="GO:0000155">
    <property type="term" value="F:phosphorelay sensor kinase activity"/>
    <property type="evidence" value="ECO:0007669"/>
    <property type="project" value="InterPro"/>
</dbReference>
<organism evidence="24 25">
    <name type="scientific">Ectobacillus ponti</name>
    <dbReference type="NCBI Taxonomy" id="2961894"/>
    <lineage>
        <taxon>Bacteria</taxon>
        <taxon>Bacillati</taxon>
        <taxon>Bacillota</taxon>
        <taxon>Bacilli</taxon>
        <taxon>Bacillales</taxon>
        <taxon>Bacillaceae</taxon>
        <taxon>Ectobacillus</taxon>
    </lineage>
</organism>
<dbReference type="Gene3D" id="1.10.287.130">
    <property type="match status" value="1"/>
</dbReference>
<dbReference type="SUPFAM" id="SSF52172">
    <property type="entry name" value="CheY-like"/>
    <property type="match status" value="1"/>
</dbReference>
<dbReference type="SUPFAM" id="SSF55874">
    <property type="entry name" value="ATPase domain of HSP90 chaperone/DNA topoisomerase II/histidine kinase"/>
    <property type="match status" value="1"/>
</dbReference>
<dbReference type="FunFam" id="1.10.287.130:FF:000003">
    <property type="entry name" value="Histidine kinase"/>
    <property type="match status" value="1"/>
</dbReference>
<dbReference type="Pfam" id="PF00072">
    <property type="entry name" value="Response_reg"/>
    <property type="match status" value="1"/>
</dbReference>
<keyword evidence="25" id="KW-1185">Reference proteome</keyword>
<dbReference type="Gene3D" id="3.40.50.2300">
    <property type="match status" value="1"/>
</dbReference>
<dbReference type="GO" id="GO:0005886">
    <property type="term" value="C:plasma membrane"/>
    <property type="evidence" value="ECO:0007669"/>
    <property type="project" value="UniProtKB-SubCell"/>
</dbReference>
<gene>
    <name evidence="24" type="ORF">NK662_10365</name>
</gene>
<dbReference type="Pfam" id="PF00512">
    <property type="entry name" value="HisKA"/>
    <property type="match status" value="1"/>
</dbReference>
<protein>
    <recommendedName>
        <fullName evidence="17">Circadian input-output histidine kinase CikA</fullName>
        <ecNumber evidence="5">2.7.13.3</ecNumber>
        <ecNumber evidence="4">4.6.1.2</ecNumber>
    </recommendedName>
</protein>
<name>A0AA41XBE8_9BACI</name>
<dbReference type="InterPro" id="IPR011645">
    <property type="entry name" value="HNOB_dom_associated"/>
</dbReference>
<evidence type="ECO:0000256" key="1">
    <source>
        <dbReference type="ARBA" id="ARBA00000085"/>
    </source>
</evidence>
<dbReference type="SMART" id="SM00448">
    <property type="entry name" value="REC"/>
    <property type="match status" value="1"/>
</dbReference>
<keyword evidence="9" id="KW-0812">Transmembrane</keyword>
<dbReference type="SMART" id="SM00073">
    <property type="entry name" value="HPT"/>
    <property type="match status" value="1"/>
</dbReference>
<keyword evidence="15" id="KW-0472">Membrane</keyword>
<proteinExistence type="inferred from homology"/>
<keyword evidence="10" id="KW-0547">Nucleotide-binding</keyword>
<evidence type="ECO:0000256" key="19">
    <source>
        <dbReference type="PROSITE-ProRule" id="PRU00169"/>
    </source>
</evidence>
<evidence type="ECO:0000256" key="7">
    <source>
        <dbReference type="ARBA" id="ARBA00022553"/>
    </source>
</evidence>
<evidence type="ECO:0000313" key="25">
    <source>
        <dbReference type="Proteomes" id="UP001156102"/>
    </source>
</evidence>
<dbReference type="InterPro" id="IPR001789">
    <property type="entry name" value="Sig_transdc_resp-reg_receiver"/>
</dbReference>
<dbReference type="GO" id="GO:0005524">
    <property type="term" value="F:ATP binding"/>
    <property type="evidence" value="ECO:0007669"/>
    <property type="project" value="UniProtKB-KW"/>
</dbReference>
<feature type="modified residue" description="Phosphohistidine" evidence="18">
    <location>
        <position position="749"/>
    </location>
</feature>
<dbReference type="AlphaFoldDB" id="A0AA41XBE8"/>
<dbReference type="CDD" id="cd00088">
    <property type="entry name" value="HPT"/>
    <property type="match status" value="1"/>
</dbReference>
<dbReference type="SMART" id="SM00388">
    <property type="entry name" value="HisKA"/>
    <property type="match status" value="1"/>
</dbReference>
<dbReference type="PROSITE" id="PS50894">
    <property type="entry name" value="HPT"/>
    <property type="match status" value="1"/>
</dbReference>
<dbReference type="SUPFAM" id="SSF47384">
    <property type="entry name" value="Homodimeric domain of signal transducing histidine kinase"/>
    <property type="match status" value="1"/>
</dbReference>
<evidence type="ECO:0000256" key="5">
    <source>
        <dbReference type="ARBA" id="ARBA00012438"/>
    </source>
</evidence>
<dbReference type="InterPro" id="IPR005467">
    <property type="entry name" value="His_kinase_dom"/>
</dbReference>
<dbReference type="Gene3D" id="1.20.120.160">
    <property type="entry name" value="HPT domain"/>
    <property type="match status" value="1"/>
</dbReference>
<dbReference type="PANTHER" id="PTHR45339:SF1">
    <property type="entry name" value="HYBRID SIGNAL TRANSDUCTION HISTIDINE KINASE J"/>
    <property type="match status" value="1"/>
</dbReference>
<dbReference type="EC" id="2.7.13.3" evidence="5"/>
<keyword evidence="6" id="KW-1003">Cell membrane</keyword>
<evidence type="ECO:0000256" key="4">
    <source>
        <dbReference type="ARBA" id="ARBA00012202"/>
    </source>
</evidence>
<dbReference type="GO" id="GO:0004383">
    <property type="term" value="F:guanylate cyclase activity"/>
    <property type="evidence" value="ECO:0007669"/>
    <property type="project" value="UniProtKB-EC"/>
</dbReference>
<evidence type="ECO:0000256" key="13">
    <source>
        <dbReference type="ARBA" id="ARBA00022989"/>
    </source>
</evidence>
<sequence length="811" mass="91701">MSSRWEKSADFLELFPFHIVADQNLQLVSAGHVLQRLYPEMQPGQHIGRYFSIHKPKAVLEFHSLRKHQDSLFILQGQNGLKLKGQVHVLQEQVCFLVSPWITDLANLGGFGLSLKDFPLYDNMTDFLFLLQSHQTALQEVKELSGKLQQQHTALQEANRLLESQKTISEVLIASSDVEEAMDQILPLLQSMTDSEACRMWQPTACGCFLQPEGSQMLLKVAVEDEHAVSRAFVSRKPVHQENSCCVPVVYKEKCFGVLQLQRHKALTERSQTVLLEITYRLGQFMDRILSEQELRLAKEQAERATELKSVFLATMSHELRTPLNAVIGMTDLLSDTELQEEQREYVDTIRSSGSLLLSVINDILDFSKIESGKLESESMPLRLEETLKLTVNLLKPLAMEKCIELYYEMDSSVPRVIMGDEVRLRQVLLNLVSNAVRFTERGEVCIQVQAYESDEQVQLEFSVRDTGVGVPQDKMESLFTPFTQADSSISRRYGGTGLGLAICAGLVEIMNGTIRAESEEGRGSVFTFHIPAAAVKEEALVSGSAAALPEEGPLRLEARILLAEDNVVNQKLAVRVFKNIGYEVDLAVNGEEVLHKLKKQSYDVIFMDVQMPYMDGLEATRIIRREYTERQPVIIAMTANAMAEDRERCFAAGMDDFLSKPILVQEIQRSLQHWLAVKEQENCRQAPESTPSAELLDRDMIQELWELGGKEFLFELVELFEEQAASLLEVIRQSVIQQDIQRLREAVHGLKGISLNTGAARMAQVCKDIEDIIKSHTLDWTAVNGTEQQLWRLQAETIQQLQKDFLQSEG</sequence>
<evidence type="ECO:0000259" key="23">
    <source>
        <dbReference type="PROSITE" id="PS50894"/>
    </source>
</evidence>
<dbReference type="EC" id="4.6.1.2" evidence="4"/>
<dbReference type="InterPro" id="IPR011006">
    <property type="entry name" value="CheY-like_superfamily"/>
</dbReference>
<evidence type="ECO:0000313" key="24">
    <source>
        <dbReference type="EMBL" id="MCP8968941.1"/>
    </source>
</evidence>
<dbReference type="CDD" id="cd16922">
    <property type="entry name" value="HATPase_EvgS-ArcB-TorS-like"/>
    <property type="match status" value="1"/>
</dbReference>
<evidence type="ECO:0000256" key="10">
    <source>
        <dbReference type="ARBA" id="ARBA00022741"/>
    </source>
</evidence>
<evidence type="ECO:0000256" key="18">
    <source>
        <dbReference type="PROSITE-ProRule" id="PRU00110"/>
    </source>
</evidence>
<dbReference type="PROSITE" id="PS50110">
    <property type="entry name" value="RESPONSE_REGULATORY"/>
    <property type="match status" value="1"/>
</dbReference>
<evidence type="ECO:0000256" key="6">
    <source>
        <dbReference type="ARBA" id="ARBA00022475"/>
    </source>
</evidence>
<evidence type="ECO:0000259" key="22">
    <source>
        <dbReference type="PROSITE" id="PS50110"/>
    </source>
</evidence>
<evidence type="ECO:0000256" key="3">
    <source>
        <dbReference type="ARBA" id="ARBA00006402"/>
    </source>
</evidence>
<dbReference type="PRINTS" id="PR00344">
    <property type="entry name" value="BCTRLSENSOR"/>
</dbReference>
<dbReference type="CDD" id="cd17546">
    <property type="entry name" value="REC_hyHK_CKI1_RcsC-like"/>
    <property type="match status" value="1"/>
</dbReference>
<keyword evidence="7 19" id="KW-0597">Phosphoprotein</keyword>
<dbReference type="CDD" id="cd00082">
    <property type="entry name" value="HisKA"/>
    <property type="match status" value="1"/>
</dbReference>
<dbReference type="InterPro" id="IPR036641">
    <property type="entry name" value="HPT_dom_sf"/>
</dbReference>
<feature type="domain" description="Histidine kinase" evidence="21">
    <location>
        <begin position="315"/>
        <end position="535"/>
    </location>
</feature>
<dbReference type="Gene3D" id="3.30.565.10">
    <property type="entry name" value="Histidine kinase-like ATPase, C-terminal domain"/>
    <property type="match status" value="1"/>
</dbReference>
<dbReference type="RefSeq" id="WP_254758848.1">
    <property type="nucleotide sequence ID" value="NZ_JANCLT010000004.1"/>
</dbReference>
<dbReference type="EMBL" id="JANCLT010000004">
    <property type="protein sequence ID" value="MCP8968941.1"/>
    <property type="molecule type" value="Genomic_DNA"/>
</dbReference>
<dbReference type="InterPro" id="IPR042463">
    <property type="entry name" value="HNOB_dom_associated_sf"/>
</dbReference>
<keyword evidence="11" id="KW-0418">Kinase</keyword>
<dbReference type="SUPFAM" id="SSF55781">
    <property type="entry name" value="GAF domain-like"/>
    <property type="match status" value="1"/>
</dbReference>
<dbReference type="Gene3D" id="3.30.450.260">
    <property type="entry name" value="Haem NO binding associated domain"/>
    <property type="match status" value="1"/>
</dbReference>
<keyword evidence="13" id="KW-1133">Transmembrane helix</keyword>
<keyword evidence="12 24" id="KW-0067">ATP-binding</keyword>
<dbReference type="InterPro" id="IPR036890">
    <property type="entry name" value="HATPase_C_sf"/>
</dbReference>
<accession>A0AA41XBE8</accession>
<dbReference type="SUPFAM" id="SSF47226">
    <property type="entry name" value="Histidine-containing phosphotransfer domain, HPT domain"/>
    <property type="match status" value="1"/>
</dbReference>
<dbReference type="InterPro" id="IPR003661">
    <property type="entry name" value="HisK_dim/P_dom"/>
</dbReference>
<feature type="domain" description="HPt" evidence="23">
    <location>
        <begin position="710"/>
        <end position="809"/>
    </location>
</feature>
<dbReference type="InterPro" id="IPR008207">
    <property type="entry name" value="Sig_transdc_His_kin_Hpt_dom"/>
</dbReference>
<dbReference type="InterPro" id="IPR003594">
    <property type="entry name" value="HATPase_dom"/>
</dbReference>
<keyword evidence="20" id="KW-0175">Coiled coil</keyword>
<keyword evidence="16" id="KW-0141">cGMP biosynthesis</keyword>
<evidence type="ECO:0000256" key="8">
    <source>
        <dbReference type="ARBA" id="ARBA00022679"/>
    </source>
</evidence>
<dbReference type="FunFam" id="3.30.565.10:FF:000010">
    <property type="entry name" value="Sensor histidine kinase RcsC"/>
    <property type="match status" value="1"/>
</dbReference>
<dbReference type="InterPro" id="IPR004358">
    <property type="entry name" value="Sig_transdc_His_kin-like_C"/>
</dbReference>
<evidence type="ECO:0000256" key="20">
    <source>
        <dbReference type="SAM" id="Coils"/>
    </source>
</evidence>